<dbReference type="InterPro" id="IPR021109">
    <property type="entry name" value="Peptidase_aspartic_dom_sf"/>
</dbReference>
<dbReference type="InterPro" id="IPR001461">
    <property type="entry name" value="Aspartic_peptidase_A1"/>
</dbReference>
<protein>
    <recommendedName>
        <fullName evidence="2">Peptidase A1 domain-containing protein</fullName>
    </recommendedName>
</protein>
<reference evidence="3 4" key="1">
    <citation type="journal article" date="2023" name="bioRxiv">
        <title>Genome report: Whole genome sequence and annotation of Penstemon davidsonii.</title>
        <authorList>
            <person name="Ostevik K.L."/>
            <person name="Alabady M."/>
            <person name="Zhang M."/>
            <person name="Rausher M.D."/>
        </authorList>
    </citation>
    <scope>NUCLEOTIDE SEQUENCE [LARGE SCALE GENOMIC DNA]</scope>
    <source>
        <strain evidence="3">DNT005</strain>
        <tissue evidence="3">Whole leaf</tissue>
    </source>
</reference>
<dbReference type="Gene3D" id="2.40.70.10">
    <property type="entry name" value="Acid Proteases"/>
    <property type="match status" value="3"/>
</dbReference>
<dbReference type="InterPro" id="IPR033121">
    <property type="entry name" value="PEPTIDASE_A1"/>
</dbReference>
<dbReference type="InterPro" id="IPR001969">
    <property type="entry name" value="Aspartic_peptidase_AS"/>
</dbReference>
<dbReference type="SUPFAM" id="SSF50630">
    <property type="entry name" value="Acid proteases"/>
    <property type="match status" value="2"/>
</dbReference>
<dbReference type="PROSITE" id="PS51767">
    <property type="entry name" value="PEPTIDASE_A1"/>
    <property type="match status" value="1"/>
</dbReference>
<comment type="similarity">
    <text evidence="1">Belongs to the peptidase A1 family.</text>
</comment>
<evidence type="ECO:0000256" key="1">
    <source>
        <dbReference type="ARBA" id="ARBA00007447"/>
    </source>
</evidence>
<dbReference type="InterPro" id="IPR032799">
    <property type="entry name" value="TAXi_C"/>
</dbReference>
<dbReference type="Pfam" id="PF14543">
    <property type="entry name" value="TAXi_N"/>
    <property type="match status" value="2"/>
</dbReference>
<dbReference type="Pfam" id="PF14541">
    <property type="entry name" value="TAXi_C"/>
    <property type="match status" value="1"/>
</dbReference>
<comment type="caution">
    <text evidence="3">The sequence shown here is derived from an EMBL/GenBank/DDBJ whole genome shotgun (WGS) entry which is preliminary data.</text>
</comment>
<dbReference type="PANTHER" id="PTHR13683:SF227">
    <property type="entry name" value="EUKARYOTIC ASPARTYL PROTEASE FAMILY PROTEIN"/>
    <property type="match status" value="1"/>
</dbReference>
<dbReference type="PROSITE" id="PS00141">
    <property type="entry name" value="ASP_PROTEASE"/>
    <property type="match status" value="1"/>
</dbReference>
<dbReference type="EMBL" id="JAYDYQ010001087">
    <property type="protein sequence ID" value="KAK4490121.1"/>
    <property type="molecule type" value="Genomic_DNA"/>
</dbReference>
<evidence type="ECO:0000313" key="4">
    <source>
        <dbReference type="Proteomes" id="UP001291926"/>
    </source>
</evidence>
<gene>
    <name evidence="3" type="ORF">RD792_000778</name>
</gene>
<evidence type="ECO:0000313" key="3">
    <source>
        <dbReference type="EMBL" id="KAK4490121.1"/>
    </source>
</evidence>
<evidence type="ECO:0000259" key="2">
    <source>
        <dbReference type="PROSITE" id="PS51767"/>
    </source>
</evidence>
<sequence length="561" mass="62398">MSAMLLPRCTSNQSLDTENMQPALSNQGGHRVIFDIMGDLYPRGLFFAAIKIGKSPDRTYHLDLDTGSDLTWVQCEALHSPYKPHNNFIPKTDPYCSSGSSFSSNQLQRDRCEYRVEYKTGLSHGWLVRDTFSLQDASKKILNPSLVFGCGIYESRDKHEFKIDGVLGLGKSKLAIPTQLKDHRFIENIHGHCLGRQGKGYGFFGRGSRVQIDNALWLKMQPNEKHYVVGPAKLILDQKSPPIKDLSLIFDSGSTYTYFNTPSYHAIYSMVMHILKEDKLSLVKDPFLPVCWKHAKPFNEVKNNFSPVKLDFSEGKVILLQPGDYLITSVPHSLYKPNRNLITCEDPMCASLHGPGNHHCPEPHGQCDYEVNYVDYGSSLGVLVNDSFTLRLTNNSVVAPHLAFGCGHDQEVADLAHLPYTDGVIGLVIGKISILAQLHSIGVTRNIVGHCLSGQGGGFLFFGKGQKPFKSIHDAVNYFKPLALSFPNSKNVQFQLLPEAYLIVTVHGNVCLGILNGGEVGLGRLNVIGDISFQDKLVIYDNERQQFGWTPSNCNELPKLS</sequence>
<accession>A0ABR0DMM6</accession>
<dbReference type="InterPro" id="IPR032861">
    <property type="entry name" value="TAXi_N"/>
</dbReference>
<dbReference type="PANTHER" id="PTHR13683">
    <property type="entry name" value="ASPARTYL PROTEASES"/>
    <property type="match status" value="1"/>
</dbReference>
<dbReference type="Proteomes" id="UP001291926">
    <property type="component" value="Unassembled WGS sequence"/>
</dbReference>
<feature type="domain" description="Peptidase A1" evidence="2">
    <location>
        <begin position="46"/>
        <end position="550"/>
    </location>
</feature>
<keyword evidence="4" id="KW-1185">Reference proteome</keyword>
<proteinExistence type="inferred from homology"/>
<organism evidence="3 4">
    <name type="scientific">Penstemon davidsonii</name>
    <dbReference type="NCBI Taxonomy" id="160366"/>
    <lineage>
        <taxon>Eukaryota</taxon>
        <taxon>Viridiplantae</taxon>
        <taxon>Streptophyta</taxon>
        <taxon>Embryophyta</taxon>
        <taxon>Tracheophyta</taxon>
        <taxon>Spermatophyta</taxon>
        <taxon>Magnoliopsida</taxon>
        <taxon>eudicotyledons</taxon>
        <taxon>Gunneridae</taxon>
        <taxon>Pentapetalae</taxon>
        <taxon>asterids</taxon>
        <taxon>lamiids</taxon>
        <taxon>Lamiales</taxon>
        <taxon>Plantaginaceae</taxon>
        <taxon>Cheloneae</taxon>
        <taxon>Penstemon</taxon>
    </lineage>
</organism>
<name>A0ABR0DMM6_9LAMI</name>